<reference evidence="2" key="2">
    <citation type="submission" date="2023-03" db="EMBL/GenBank/DDBJ databases">
        <authorList>
            <person name="Inwood S.N."/>
            <person name="Skelly J.G."/>
            <person name="Guhlin J."/>
            <person name="Harrop T.W.R."/>
            <person name="Goldson S.G."/>
            <person name="Dearden P.K."/>
        </authorList>
    </citation>
    <scope>NUCLEOTIDE SEQUENCE</scope>
    <source>
        <strain evidence="2">Lincoln</strain>
        <tissue evidence="2">Whole body</tissue>
    </source>
</reference>
<gene>
    <name evidence="2" type="ORF">PV327_007005</name>
</gene>
<sequence>MKAFSCSCCILLSLIIFINASGIVEHKALREKCRDETKLTDDDIKMSPTISSDLGCYLFCFLKDLQIMNDKGIFDPSVAVNAIEEGLREASKPAIYACNDLVSMDGPSGDDCETAWKLISCFKERAPNLYDLMGILQPPM</sequence>
<proteinExistence type="predicted"/>
<organism evidence="2 3">
    <name type="scientific">Microctonus hyperodae</name>
    <name type="common">Parasitoid wasp</name>
    <dbReference type="NCBI Taxonomy" id="165561"/>
    <lineage>
        <taxon>Eukaryota</taxon>
        <taxon>Metazoa</taxon>
        <taxon>Ecdysozoa</taxon>
        <taxon>Arthropoda</taxon>
        <taxon>Hexapoda</taxon>
        <taxon>Insecta</taxon>
        <taxon>Pterygota</taxon>
        <taxon>Neoptera</taxon>
        <taxon>Endopterygota</taxon>
        <taxon>Hymenoptera</taxon>
        <taxon>Apocrita</taxon>
        <taxon>Ichneumonoidea</taxon>
        <taxon>Braconidae</taxon>
        <taxon>Euphorinae</taxon>
        <taxon>Microctonus</taxon>
    </lineage>
</organism>
<dbReference type="SMART" id="SM00708">
    <property type="entry name" value="PhBP"/>
    <property type="match status" value="1"/>
</dbReference>
<dbReference type="Pfam" id="PF01395">
    <property type="entry name" value="PBP_GOBP"/>
    <property type="match status" value="1"/>
</dbReference>
<dbReference type="InterPro" id="IPR006170">
    <property type="entry name" value="PBP/GOBP"/>
</dbReference>
<protein>
    <submittedName>
        <fullName evidence="2">Uncharacterized protein</fullName>
    </submittedName>
</protein>
<evidence type="ECO:0000313" key="2">
    <source>
        <dbReference type="EMBL" id="KAK0163308.1"/>
    </source>
</evidence>
<accession>A0AA39F5F5</accession>
<comment type="caution">
    <text evidence="2">The sequence shown here is derived from an EMBL/GenBank/DDBJ whole genome shotgun (WGS) entry which is preliminary data.</text>
</comment>
<keyword evidence="3" id="KW-1185">Reference proteome</keyword>
<feature type="chain" id="PRO_5041321822" evidence="1">
    <location>
        <begin position="21"/>
        <end position="140"/>
    </location>
</feature>
<dbReference type="AlphaFoldDB" id="A0AA39F5F5"/>
<dbReference type="Proteomes" id="UP001168972">
    <property type="component" value="Unassembled WGS sequence"/>
</dbReference>
<dbReference type="SUPFAM" id="SSF47565">
    <property type="entry name" value="Insect pheromone/odorant-binding proteins"/>
    <property type="match status" value="1"/>
</dbReference>
<dbReference type="InterPro" id="IPR036728">
    <property type="entry name" value="PBP_GOBP_sf"/>
</dbReference>
<dbReference type="EMBL" id="JAQQBR010001833">
    <property type="protein sequence ID" value="KAK0163308.1"/>
    <property type="molecule type" value="Genomic_DNA"/>
</dbReference>
<dbReference type="GO" id="GO:0005549">
    <property type="term" value="F:odorant binding"/>
    <property type="evidence" value="ECO:0007669"/>
    <property type="project" value="InterPro"/>
</dbReference>
<evidence type="ECO:0000256" key="1">
    <source>
        <dbReference type="SAM" id="SignalP"/>
    </source>
</evidence>
<evidence type="ECO:0000313" key="3">
    <source>
        <dbReference type="Proteomes" id="UP001168972"/>
    </source>
</evidence>
<name>A0AA39F5F5_MICHY</name>
<dbReference type="Gene3D" id="1.10.238.20">
    <property type="entry name" value="Pheromone/general odorant binding protein domain"/>
    <property type="match status" value="1"/>
</dbReference>
<dbReference type="CDD" id="cd23992">
    <property type="entry name" value="PBP_GOBP"/>
    <property type="match status" value="1"/>
</dbReference>
<feature type="signal peptide" evidence="1">
    <location>
        <begin position="1"/>
        <end position="20"/>
    </location>
</feature>
<reference evidence="2" key="1">
    <citation type="journal article" date="2023" name="bioRxiv">
        <title>Scaffold-level genome assemblies of two parasitoid biocontrol wasps reveal the parthenogenesis mechanism and an associated novel virus.</title>
        <authorList>
            <person name="Inwood S."/>
            <person name="Skelly J."/>
            <person name="Guhlin J."/>
            <person name="Harrop T."/>
            <person name="Goldson S."/>
            <person name="Dearden P."/>
        </authorList>
    </citation>
    <scope>NUCLEOTIDE SEQUENCE</scope>
    <source>
        <strain evidence="2">Lincoln</strain>
        <tissue evidence="2">Whole body</tissue>
    </source>
</reference>
<keyword evidence="1" id="KW-0732">Signal</keyword>